<accession>A0A127M227</accession>
<dbReference type="GO" id="GO:0009523">
    <property type="term" value="C:photosystem II"/>
    <property type="evidence" value="ECO:0007669"/>
    <property type="project" value="UniProtKB-KW"/>
</dbReference>
<keyword evidence="2" id="KW-0604">Photosystem II</keyword>
<feature type="domain" description="Photosynthesis system II assembly factor Ycf48/Hcf136-like" evidence="4">
    <location>
        <begin position="191"/>
        <end position="296"/>
    </location>
</feature>
<evidence type="ECO:0000259" key="4">
    <source>
        <dbReference type="Pfam" id="PF14870"/>
    </source>
</evidence>
<dbReference type="RefSeq" id="WP_008248073.1">
    <property type="nucleotide sequence ID" value="NZ_CP014544.1"/>
</dbReference>
<evidence type="ECO:0000313" key="5">
    <source>
        <dbReference type="EMBL" id="AMO67298.1"/>
    </source>
</evidence>
<dbReference type="Proteomes" id="UP000074119">
    <property type="component" value="Chromosome"/>
</dbReference>
<evidence type="ECO:0000313" key="6">
    <source>
        <dbReference type="Proteomes" id="UP000074119"/>
    </source>
</evidence>
<evidence type="ECO:0000256" key="1">
    <source>
        <dbReference type="ARBA" id="ARBA00022531"/>
    </source>
</evidence>
<dbReference type="PANTHER" id="PTHR47199:SF2">
    <property type="entry name" value="PHOTOSYSTEM II STABILITY_ASSEMBLY FACTOR HCF136, CHLOROPLASTIC"/>
    <property type="match status" value="1"/>
</dbReference>
<dbReference type="SUPFAM" id="SSF50939">
    <property type="entry name" value="Sialidases"/>
    <property type="match status" value="1"/>
</dbReference>
<evidence type="ECO:0000256" key="3">
    <source>
        <dbReference type="SAM" id="SignalP"/>
    </source>
</evidence>
<dbReference type="STRING" id="1470434.AZF00_02825"/>
<dbReference type="CDD" id="cd15482">
    <property type="entry name" value="Sialidase_non-viral"/>
    <property type="match status" value="1"/>
</dbReference>
<evidence type="ECO:0000256" key="2">
    <source>
        <dbReference type="ARBA" id="ARBA00023276"/>
    </source>
</evidence>
<dbReference type="Pfam" id="PF14870">
    <property type="entry name" value="PSII_BNR"/>
    <property type="match status" value="1"/>
</dbReference>
<protein>
    <submittedName>
        <fullName evidence="5">Photosystem I reaction center subunit IX</fullName>
    </submittedName>
</protein>
<dbReference type="InterPro" id="IPR036278">
    <property type="entry name" value="Sialidase_sf"/>
</dbReference>
<organism evidence="5 6">
    <name type="scientific">Zhongshania aliphaticivorans</name>
    <dbReference type="NCBI Taxonomy" id="1470434"/>
    <lineage>
        <taxon>Bacteria</taxon>
        <taxon>Pseudomonadati</taxon>
        <taxon>Pseudomonadota</taxon>
        <taxon>Gammaproteobacteria</taxon>
        <taxon>Cellvibrionales</taxon>
        <taxon>Spongiibacteraceae</taxon>
        <taxon>Zhongshania</taxon>
    </lineage>
</organism>
<proteinExistence type="predicted"/>
<dbReference type="PANTHER" id="PTHR47199">
    <property type="entry name" value="PHOTOSYSTEM II STABILITY/ASSEMBLY FACTOR HCF136, CHLOROPLASTIC"/>
    <property type="match status" value="1"/>
</dbReference>
<feature type="chain" id="PRO_5007274920" evidence="3">
    <location>
        <begin position="24"/>
        <end position="336"/>
    </location>
</feature>
<gene>
    <name evidence="5" type="ORF">AZF00_02825</name>
</gene>
<dbReference type="InterPro" id="IPR028203">
    <property type="entry name" value="PSII_CF48-like_dom"/>
</dbReference>
<name>A0A127M227_9GAMM</name>
<dbReference type="GO" id="GO:0015979">
    <property type="term" value="P:photosynthesis"/>
    <property type="evidence" value="ECO:0007669"/>
    <property type="project" value="UniProtKB-KW"/>
</dbReference>
<keyword evidence="3" id="KW-0732">Signal</keyword>
<sequence>MKLRLSTCILVLLARAFIEPVLASELDESLNAVVSQATPTDRLFSVDFNKDSGVAVGEAGLIMRTSDAGKTWTKEASPTTLGLISVAHSGDREIAVGQMGVAIIRFGSSEWKLADTGSDMRLLNVDINSRGLAVATGAFGTLLRSKDGGESWESIAPDWAKLYDSGAGDAAVIRDEPTNYIVKVLEDNRIIVGGEYGQLNVSDDGGDSWSVLYRHPEVDGDIAATFFDLKLSGNTGYAVGQAGLVIRTDDAGLTWRPLSTPTKGSFFAVTNIDSEKVFAVGQRVAMKSSNGGASWTIFEPIDLSLNWYSGLAHAESSEGGVVAVGHSARILSLTPF</sequence>
<dbReference type="EMBL" id="CP014544">
    <property type="protein sequence ID" value="AMO67298.1"/>
    <property type="molecule type" value="Genomic_DNA"/>
</dbReference>
<feature type="signal peptide" evidence="3">
    <location>
        <begin position="1"/>
        <end position="23"/>
    </location>
</feature>
<dbReference type="KEGG" id="zal:AZF00_02825"/>
<reference evidence="5 6" key="1">
    <citation type="submission" date="2015-12" db="EMBL/GenBank/DDBJ databases">
        <authorList>
            <person name="Shamseldin A."/>
            <person name="Moawad H."/>
            <person name="Abd El-Rahim W.M."/>
            <person name="Sadowsky M.J."/>
        </authorList>
    </citation>
    <scope>NUCLEOTIDE SEQUENCE [LARGE SCALE GENOMIC DNA]</scope>
    <source>
        <strain evidence="5 6">SM2</strain>
    </source>
</reference>
<dbReference type="AlphaFoldDB" id="A0A127M227"/>
<dbReference type="Gene3D" id="2.130.10.10">
    <property type="entry name" value="YVTN repeat-like/Quinoprotein amine dehydrogenase"/>
    <property type="match status" value="2"/>
</dbReference>
<keyword evidence="1" id="KW-0602">Photosynthesis</keyword>
<dbReference type="InterPro" id="IPR015943">
    <property type="entry name" value="WD40/YVTN_repeat-like_dom_sf"/>
</dbReference>